<feature type="domain" description="HTH gntR-type" evidence="5">
    <location>
        <begin position="27"/>
        <end position="95"/>
    </location>
</feature>
<dbReference type="InterPro" id="IPR036388">
    <property type="entry name" value="WH-like_DNA-bd_sf"/>
</dbReference>
<keyword evidence="3" id="KW-0804">Transcription</keyword>
<keyword evidence="2" id="KW-0238">DNA-binding</keyword>
<gene>
    <name evidence="6" type="ORF">FOJ82_14695</name>
</gene>
<dbReference type="Gene3D" id="1.10.10.10">
    <property type="entry name" value="Winged helix-like DNA-binding domain superfamily/Winged helix DNA-binding domain"/>
    <property type="match status" value="1"/>
</dbReference>
<evidence type="ECO:0000256" key="1">
    <source>
        <dbReference type="ARBA" id="ARBA00023015"/>
    </source>
</evidence>
<protein>
    <submittedName>
        <fullName evidence="6">GntR family transcriptional regulator</fullName>
    </submittedName>
</protein>
<evidence type="ECO:0000313" key="7">
    <source>
        <dbReference type="Proteomes" id="UP000317638"/>
    </source>
</evidence>
<keyword evidence="7" id="KW-1185">Reference proteome</keyword>
<dbReference type="InterPro" id="IPR036390">
    <property type="entry name" value="WH_DNA-bd_sf"/>
</dbReference>
<dbReference type="Proteomes" id="UP000317638">
    <property type="component" value="Unassembled WGS sequence"/>
</dbReference>
<dbReference type="GO" id="GO:0003677">
    <property type="term" value="F:DNA binding"/>
    <property type="evidence" value="ECO:0007669"/>
    <property type="project" value="UniProtKB-KW"/>
</dbReference>
<evidence type="ECO:0000313" key="6">
    <source>
        <dbReference type="EMBL" id="TRY17091.1"/>
    </source>
</evidence>
<dbReference type="OrthoDB" id="4307011at2"/>
<dbReference type="CDD" id="cd07377">
    <property type="entry name" value="WHTH_GntR"/>
    <property type="match status" value="1"/>
</dbReference>
<dbReference type="Pfam" id="PF00392">
    <property type="entry name" value="GntR"/>
    <property type="match status" value="1"/>
</dbReference>
<reference evidence="6 7" key="1">
    <citation type="submission" date="2019-07" db="EMBL/GenBank/DDBJ databases">
        <authorList>
            <person name="Zhou L.-Y."/>
        </authorList>
    </citation>
    <scope>NUCLEOTIDE SEQUENCE [LARGE SCALE GENOMIC DNA]</scope>
    <source>
        <strain evidence="6 7">YIM 101269</strain>
    </source>
</reference>
<dbReference type="EMBL" id="VKKG01000006">
    <property type="protein sequence ID" value="TRY17091.1"/>
    <property type="molecule type" value="Genomic_DNA"/>
</dbReference>
<feature type="region of interest" description="Disordered" evidence="4">
    <location>
        <begin position="1"/>
        <end position="27"/>
    </location>
</feature>
<keyword evidence="1" id="KW-0805">Transcription regulation</keyword>
<evidence type="ECO:0000256" key="3">
    <source>
        <dbReference type="ARBA" id="ARBA00023163"/>
    </source>
</evidence>
<comment type="caution">
    <text evidence="6">The sequence shown here is derived from an EMBL/GenBank/DDBJ whole genome shotgun (WGS) entry which is preliminary data.</text>
</comment>
<dbReference type="PROSITE" id="PS50949">
    <property type="entry name" value="HTH_GNTR"/>
    <property type="match status" value="1"/>
</dbReference>
<dbReference type="GO" id="GO:0003700">
    <property type="term" value="F:DNA-binding transcription factor activity"/>
    <property type="evidence" value="ECO:0007669"/>
    <property type="project" value="InterPro"/>
</dbReference>
<name>A0A553JX97_9ACTN</name>
<dbReference type="SUPFAM" id="SSF46785">
    <property type="entry name" value="Winged helix' DNA-binding domain"/>
    <property type="match status" value="1"/>
</dbReference>
<accession>A0A553JX97</accession>
<proteinExistence type="predicted"/>
<sequence length="134" mass="14051">MSGQAPARAAPSLGGAPVLRVDPTLPTPPFEQIKAQITAQRASGELPADQRLPPVRRLATELGVAANTVARAYRELEAAGIIETRGRHGSFVVGTEASARSEATAAAREYLERARRLGLGDADAVGLLQEIIDS</sequence>
<evidence type="ECO:0000256" key="2">
    <source>
        <dbReference type="ARBA" id="ARBA00023125"/>
    </source>
</evidence>
<dbReference type="InterPro" id="IPR000524">
    <property type="entry name" value="Tscrpt_reg_HTH_GntR"/>
</dbReference>
<evidence type="ECO:0000256" key="4">
    <source>
        <dbReference type="SAM" id="MobiDB-lite"/>
    </source>
</evidence>
<dbReference type="PANTHER" id="PTHR38445">
    <property type="entry name" value="HTH-TYPE TRANSCRIPTIONAL REPRESSOR YTRA"/>
    <property type="match status" value="1"/>
</dbReference>
<dbReference type="SMART" id="SM00345">
    <property type="entry name" value="HTH_GNTR"/>
    <property type="match status" value="1"/>
</dbReference>
<organism evidence="6 7">
    <name type="scientific">Tessaracoccus rhinocerotis</name>
    <dbReference type="NCBI Taxonomy" id="1689449"/>
    <lineage>
        <taxon>Bacteria</taxon>
        <taxon>Bacillati</taxon>
        <taxon>Actinomycetota</taxon>
        <taxon>Actinomycetes</taxon>
        <taxon>Propionibacteriales</taxon>
        <taxon>Propionibacteriaceae</taxon>
        <taxon>Tessaracoccus</taxon>
    </lineage>
</organism>
<evidence type="ECO:0000259" key="5">
    <source>
        <dbReference type="PROSITE" id="PS50949"/>
    </source>
</evidence>
<dbReference type="AlphaFoldDB" id="A0A553JX97"/>
<dbReference type="PANTHER" id="PTHR38445:SF9">
    <property type="entry name" value="HTH-TYPE TRANSCRIPTIONAL REPRESSOR YTRA"/>
    <property type="match status" value="1"/>
</dbReference>